<dbReference type="InterPro" id="IPR023389">
    <property type="entry name" value="DOPA-like_sf"/>
</dbReference>
<gene>
    <name evidence="1" type="ORF">VVAX_04048</name>
</gene>
<dbReference type="Gene3D" id="3.30.70.1240">
    <property type="entry name" value="DOPA-like domains"/>
    <property type="match status" value="1"/>
</dbReference>
<dbReference type="SUPFAM" id="SSF143410">
    <property type="entry name" value="DOPA-like"/>
    <property type="match status" value="1"/>
</dbReference>
<reference evidence="1" key="1">
    <citation type="submission" date="2019-12" db="EMBL/GenBank/DDBJ databases">
        <authorList>
            <person name="Cremers G."/>
        </authorList>
    </citation>
    <scope>NUCLEOTIDE SEQUENCE</scope>
    <source>
        <strain evidence="1">Vvax</strain>
    </source>
</reference>
<accession>A0A679JB08</accession>
<dbReference type="AlphaFoldDB" id="A0A679JB08"/>
<dbReference type="PANTHER" id="PTHR36423:SF2">
    <property type="entry name" value="AFR070WP"/>
    <property type="match status" value="1"/>
</dbReference>
<evidence type="ECO:0000313" key="1">
    <source>
        <dbReference type="EMBL" id="CAA2107060.1"/>
    </source>
</evidence>
<protein>
    <recommendedName>
        <fullName evidence="2">4,5-dioxygenase</fullName>
    </recommendedName>
</protein>
<dbReference type="PANTHER" id="PTHR36423">
    <property type="entry name" value="AFR070WP"/>
    <property type="match status" value="1"/>
</dbReference>
<dbReference type="InterPro" id="IPR014980">
    <property type="entry name" value="DOPA_dioxygen"/>
</dbReference>
<proteinExistence type="predicted"/>
<sequence length="140" mass="15054">MTVVFHNIAVIRGYRAHVCFDPSTRATALAVRQALTGCFAVQVGVFHDGPGGPHSSGSFQLGFTPGQFDHVVPWLMLNRQGLDVLVHPLTGDEAGDHVHRAMWLGTPQPLDIDFLRSLPAAAAARSESQPALLTQDSCND</sequence>
<organism evidence="1">
    <name type="scientific">Variovorax paradoxus</name>
    <dbReference type="NCBI Taxonomy" id="34073"/>
    <lineage>
        <taxon>Bacteria</taxon>
        <taxon>Pseudomonadati</taxon>
        <taxon>Pseudomonadota</taxon>
        <taxon>Betaproteobacteria</taxon>
        <taxon>Burkholderiales</taxon>
        <taxon>Comamonadaceae</taxon>
        <taxon>Variovorax</taxon>
    </lineage>
</organism>
<evidence type="ECO:0008006" key="2">
    <source>
        <dbReference type="Google" id="ProtNLM"/>
    </source>
</evidence>
<name>A0A679JB08_VARPD</name>
<dbReference type="Pfam" id="PF08883">
    <property type="entry name" value="DOPA_dioxygen"/>
    <property type="match status" value="1"/>
</dbReference>
<dbReference type="EMBL" id="LR743507">
    <property type="protein sequence ID" value="CAA2107060.1"/>
    <property type="molecule type" value="Genomic_DNA"/>
</dbReference>
<dbReference type="RefSeq" id="WP_339091595.1">
    <property type="nucleotide sequence ID" value="NZ_LR743507.1"/>
</dbReference>